<sequence length="441" mass="44770">MRLLPRSRMRVPALTAAGLAAGVLTASAGVLTAAPAQAAAIPSIVNLRSNVTSTVVQAGQVPSVDVALTTTAPAESVEVWVTGLTTLLLEEQKFRNLIFAPVNGERTEWRATLTDAQNFRLGVGTWNLGAGGVTYRDDNGAIRTRAQGFPTYNIQISGQTTLAASATPTSVAPGSRVTVSVSGSSVLRTGSAPLPDGSPLTLQAKTGGDWATVGNATTSGGRASTVVTPSATTEYRWTYAGAGNASAATSAGVTVRATGSTPTPTPTPTAPALSLSDGTLINLTSTGEVYVIAGGAPLYVSDFAAVGGFRSYTNVSQAEFDTLPKRPADGALVLSSSGEVFVFAGGAPIYLSSWDAIGGYRSDYTRVDNYALVNTAATGRLSHVSYHPVDGTVLRAGPNGQTYVVQGGVARPGAASGGTVIDPVAIARAGSGGQWNHLKAA</sequence>
<evidence type="ECO:0000256" key="1">
    <source>
        <dbReference type="SAM" id="SignalP"/>
    </source>
</evidence>
<keyword evidence="1" id="KW-0732">Signal</keyword>
<dbReference type="EMBL" id="JAANNP010000002">
    <property type="protein sequence ID" value="NHC13508.1"/>
    <property type="molecule type" value="Genomic_DNA"/>
</dbReference>
<organism evidence="2 3">
    <name type="scientific">Motilibacter deserti</name>
    <dbReference type="NCBI Taxonomy" id="2714956"/>
    <lineage>
        <taxon>Bacteria</taxon>
        <taxon>Bacillati</taxon>
        <taxon>Actinomycetota</taxon>
        <taxon>Actinomycetes</taxon>
        <taxon>Motilibacterales</taxon>
        <taxon>Motilibacteraceae</taxon>
        <taxon>Motilibacter</taxon>
    </lineage>
</organism>
<gene>
    <name evidence="2" type="ORF">G9H71_06890</name>
</gene>
<proteinExistence type="predicted"/>
<reference evidence="2 3" key="1">
    <citation type="submission" date="2020-03" db="EMBL/GenBank/DDBJ databases">
        <title>Two novel Motilibacter sp.</title>
        <authorList>
            <person name="Liu S."/>
        </authorList>
    </citation>
    <scope>NUCLEOTIDE SEQUENCE [LARGE SCALE GENOMIC DNA]</scope>
    <source>
        <strain evidence="2 3">E257</strain>
    </source>
</reference>
<feature type="chain" id="PRO_5045774760" evidence="1">
    <location>
        <begin position="29"/>
        <end position="441"/>
    </location>
</feature>
<keyword evidence="3" id="KW-1185">Reference proteome</keyword>
<dbReference type="RefSeq" id="WP_231134283.1">
    <property type="nucleotide sequence ID" value="NZ_JAANNP010000002.1"/>
</dbReference>
<name>A0ABX0GSM4_9ACTN</name>
<dbReference type="Proteomes" id="UP000800981">
    <property type="component" value="Unassembled WGS sequence"/>
</dbReference>
<evidence type="ECO:0000313" key="2">
    <source>
        <dbReference type="EMBL" id="NHC13508.1"/>
    </source>
</evidence>
<protein>
    <submittedName>
        <fullName evidence="2">Uncharacterized protein</fullName>
    </submittedName>
</protein>
<feature type="signal peptide" evidence="1">
    <location>
        <begin position="1"/>
        <end position="28"/>
    </location>
</feature>
<accession>A0ABX0GSM4</accession>
<comment type="caution">
    <text evidence="2">The sequence shown here is derived from an EMBL/GenBank/DDBJ whole genome shotgun (WGS) entry which is preliminary data.</text>
</comment>
<evidence type="ECO:0000313" key="3">
    <source>
        <dbReference type="Proteomes" id="UP000800981"/>
    </source>
</evidence>